<dbReference type="PROSITE" id="PS51831">
    <property type="entry name" value="HD"/>
    <property type="match status" value="1"/>
</dbReference>
<evidence type="ECO:0000259" key="9">
    <source>
        <dbReference type="PROSITE" id="PS51832"/>
    </source>
</evidence>
<keyword evidence="4" id="KW-0472">Membrane</keyword>
<dbReference type="InterPro" id="IPR029787">
    <property type="entry name" value="Nucleotide_cyclase"/>
</dbReference>
<dbReference type="PANTHER" id="PTHR45138">
    <property type="entry name" value="REGULATORY COMPONENTS OF SENSORY TRANSDUCTION SYSTEM"/>
    <property type="match status" value="1"/>
</dbReference>
<evidence type="ECO:0000256" key="3">
    <source>
        <dbReference type="SAM" id="MobiDB-lite"/>
    </source>
</evidence>
<proteinExistence type="predicted"/>
<feature type="transmembrane region" description="Helical" evidence="4">
    <location>
        <begin position="12"/>
        <end position="35"/>
    </location>
</feature>
<dbReference type="PANTHER" id="PTHR45138:SF9">
    <property type="entry name" value="DIGUANYLATE CYCLASE DGCM-RELATED"/>
    <property type="match status" value="1"/>
</dbReference>
<dbReference type="SMART" id="SM00091">
    <property type="entry name" value="PAS"/>
    <property type="match status" value="1"/>
</dbReference>
<dbReference type="InterPro" id="IPR006674">
    <property type="entry name" value="HD_domain"/>
</dbReference>
<dbReference type="GO" id="GO:1902201">
    <property type="term" value="P:negative regulation of bacterial-type flagellum-dependent cell motility"/>
    <property type="evidence" value="ECO:0007669"/>
    <property type="project" value="TreeGrafter"/>
</dbReference>
<feature type="domain" description="GGDEF" evidence="7">
    <location>
        <begin position="360"/>
        <end position="489"/>
    </location>
</feature>
<dbReference type="PROSITE" id="PS50112">
    <property type="entry name" value="PAS"/>
    <property type="match status" value="1"/>
</dbReference>
<dbReference type="Gene3D" id="3.30.70.270">
    <property type="match status" value="1"/>
</dbReference>
<dbReference type="NCBIfam" id="TIGR00254">
    <property type="entry name" value="GGDEF"/>
    <property type="match status" value="1"/>
</dbReference>
<keyword evidence="11" id="KW-1185">Reference proteome</keyword>
<dbReference type="EC" id="2.7.7.65" evidence="1"/>
<dbReference type="RefSeq" id="WP_146518236.1">
    <property type="nucleotide sequence ID" value="NZ_CP151726.1"/>
</dbReference>
<dbReference type="SMART" id="SM00471">
    <property type="entry name" value="HDc"/>
    <property type="match status" value="1"/>
</dbReference>
<dbReference type="InterPro" id="IPR003607">
    <property type="entry name" value="HD/PDEase_dom"/>
</dbReference>
<dbReference type="Proteomes" id="UP000320176">
    <property type="component" value="Unassembled WGS sequence"/>
</dbReference>
<dbReference type="GO" id="GO:0052621">
    <property type="term" value="F:diguanylate cyclase activity"/>
    <property type="evidence" value="ECO:0007669"/>
    <property type="project" value="UniProtKB-EC"/>
</dbReference>
<feature type="domain" description="HD" evidence="8">
    <location>
        <begin position="533"/>
        <end position="654"/>
    </location>
</feature>
<dbReference type="OrthoDB" id="9798833at2"/>
<evidence type="ECO:0000313" key="10">
    <source>
        <dbReference type="EMBL" id="TWU08137.1"/>
    </source>
</evidence>
<evidence type="ECO:0000259" key="6">
    <source>
        <dbReference type="PROSITE" id="PS50113"/>
    </source>
</evidence>
<feature type="domain" description="HD-GYP" evidence="9">
    <location>
        <begin position="511"/>
        <end position="705"/>
    </location>
</feature>
<dbReference type="SUPFAM" id="SSF109604">
    <property type="entry name" value="HD-domain/PDEase-like"/>
    <property type="match status" value="1"/>
</dbReference>
<keyword evidence="4" id="KW-1133">Transmembrane helix</keyword>
<keyword evidence="4" id="KW-0812">Transmembrane</keyword>
<dbReference type="EMBL" id="SJPN01000001">
    <property type="protein sequence ID" value="TWU08137.1"/>
    <property type="molecule type" value="Genomic_DNA"/>
</dbReference>
<protein>
    <recommendedName>
        <fullName evidence="1">diguanylate cyclase</fullName>
        <ecNumber evidence="1">2.7.7.65</ecNumber>
    </recommendedName>
</protein>
<feature type="region of interest" description="Disordered" evidence="3">
    <location>
        <begin position="795"/>
        <end position="822"/>
    </location>
</feature>
<dbReference type="Gene3D" id="1.10.3210.10">
    <property type="entry name" value="Hypothetical protein af1432"/>
    <property type="match status" value="1"/>
</dbReference>
<feature type="domain" description="PAC" evidence="6">
    <location>
        <begin position="252"/>
        <end position="307"/>
    </location>
</feature>
<evidence type="ECO:0000256" key="1">
    <source>
        <dbReference type="ARBA" id="ARBA00012528"/>
    </source>
</evidence>
<dbReference type="SMART" id="SM00267">
    <property type="entry name" value="GGDEF"/>
    <property type="match status" value="1"/>
</dbReference>
<dbReference type="PROSITE" id="PS50113">
    <property type="entry name" value="PAC"/>
    <property type="match status" value="1"/>
</dbReference>
<evidence type="ECO:0000256" key="4">
    <source>
        <dbReference type="SAM" id="Phobius"/>
    </source>
</evidence>
<evidence type="ECO:0000256" key="2">
    <source>
        <dbReference type="ARBA" id="ARBA00034247"/>
    </source>
</evidence>
<dbReference type="CDD" id="cd00077">
    <property type="entry name" value="HDc"/>
    <property type="match status" value="1"/>
</dbReference>
<dbReference type="NCBIfam" id="TIGR00229">
    <property type="entry name" value="sensory_box"/>
    <property type="match status" value="1"/>
</dbReference>
<dbReference type="SUPFAM" id="SSF55785">
    <property type="entry name" value="PYP-like sensor domain (PAS domain)"/>
    <property type="match status" value="1"/>
</dbReference>
<dbReference type="Pfam" id="PF13426">
    <property type="entry name" value="PAS_9"/>
    <property type="match status" value="1"/>
</dbReference>
<feature type="compositionally biased region" description="Basic and acidic residues" evidence="3">
    <location>
        <begin position="795"/>
        <end position="816"/>
    </location>
</feature>
<dbReference type="InterPro" id="IPR000014">
    <property type="entry name" value="PAS"/>
</dbReference>
<dbReference type="PROSITE" id="PS50887">
    <property type="entry name" value="GGDEF"/>
    <property type="match status" value="1"/>
</dbReference>
<dbReference type="GO" id="GO:0043709">
    <property type="term" value="P:cell adhesion involved in single-species biofilm formation"/>
    <property type="evidence" value="ECO:0007669"/>
    <property type="project" value="TreeGrafter"/>
</dbReference>
<reference evidence="10 11" key="1">
    <citation type="submission" date="2019-02" db="EMBL/GenBank/DDBJ databases">
        <title>Deep-cultivation of Planctomycetes and their phenomic and genomic characterization uncovers novel biology.</title>
        <authorList>
            <person name="Wiegand S."/>
            <person name="Jogler M."/>
            <person name="Boedeker C."/>
            <person name="Pinto D."/>
            <person name="Vollmers J."/>
            <person name="Rivas-Marin E."/>
            <person name="Kohn T."/>
            <person name="Peeters S.H."/>
            <person name="Heuer A."/>
            <person name="Rast P."/>
            <person name="Oberbeckmann S."/>
            <person name="Bunk B."/>
            <person name="Jeske O."/>
            <person name="Meyerdierks A."/>
            <person name="Storesund J.E."/>
            <person name="Kallscheuer N."/>
            <person name="Luecker S."/>
            <person name="Lage O.M."/>
            <person name="Pohl T."/>
            <person name="Merkel B.J."/>
            <person name="Hornburger P."/>
            <person name="Mueller R.-W."/>
            <person name="Bruemmer F."/>
            <person name="Labrenz M."/>
            <person name="Spormann A.M."/>
            <person name="Op Den Camp H."/>
            <person name="Overmann J."/>
            <person name="Amann R."/>
            <person name="Jetten M.S.M."/>
            <person name="Mascher T."/>
            <person name="Medema M.H."/>
            <person name="Devos D.P."/>
            <person name="Kaster A.-K."/>
            <person name="Ovreas L."/>
            <person name="Rohde M."/>
            <person name="Galperin M.Y."/>
            <person name="Jogler C."/>
        </authorList>
    </citation>
    <scope>NUCLEOTIDE SEQUENCE [LARGE SCALE GENOMIC DNA]</scope>
    <source>
        <strain evidence="10 11">Pla52n</strain>
    </source>
</reference>
<evidence type="ECO:0000259" key="8">
    <source>
        <dbReference type="PROSITE" id="PS51831"/>
    </source>
</evidence>
<evidence type="ECO:0000259" key="5">
    <source>
        <dbReference type="PROSITE" id="PS50112"/>
    </source>
</evidence>
<dbReference type="InterPro" id="IPR000160">
    <property type="entry name" value="GGDEF_dom"/>
</dbReference>
<dbReference type="PROSITE" id="PS51832">
    <property type="entry name" value="HD_GYP"/>
    <property type="match status" value="1"/>
</dbReference>
<organism evidence="10 11">
    <name type="scientific">Stieleria varia</name>
    <dbReference type="NCBI Taxonomy" id="2528005"/>
    <lineage>
        <taxon>Bacteria</taxon>
        <taxon>Pseudomonadati</taxon>
        <taxon>Planctomycetota</taxon>
        <taxon>Planctomycetia</taxon>
        <taxon>Pirellulales</taxon>
        <taxon>Pirellulaceae</taxon>
        <taxon>Stieleria</taxon>
    </lineage>
</organism>
<dbReference type="CDD" id="cd01949">
    <property type="entry name" value="GGDEF"/>
    <property type="match status" value="1"/>
</dbReference>
<dbReference type="GO" id="GO:0005886">
    <property type="term" value="C:plasma membrane"/>
    <property type="evidence" value="ECO:0007669"/>
    <property type="project" value="TreeGrafter"/>
</dbReference>
<dbReference type="Pfam" id="PF13487">
    <property type="entry name" value="HD_5"/>
    <property type="match status" value="1"/>
</dbReference>
<dbReference type="InterPro" id="IPR050469">
    <property type="entry name" value="Diguanylate_Cyclase"/>
</dbReference>
<sequence>MKLPFKIPVVANISLSLVGLLASVLTVVTFVGIMPDSNEQALKRRKELCESSAIGFSLMADRIDRRTMQKYLDAFASRCSDLASLGVRRDDGTLIVEVGDHAREWAKSAETDSQIWVRLYSQGEPWGNLEAAFDPVADSGWLTSDPEMDQLLFVSGICFVIYFFYLRIVLKQLNPANVIPARVREALDTLAEGLLIMDRSDCIVLANRAFENATGTCSDRLIGTSISTFKFVSADEVQESANPWKDALKSDASVTGRLLGYETDGNETRIFSVSSSPIKDDSGKPRGTLTTFEDVTHLEKKKRELTTMVECLQESSIAIKQQNCELEHLATRDPLTGCLNRRSFFERFDSEWKTANRYENPLCAMMVDIDFFKSINDTYGHSMGDEVLRQVAATLMDTARESDIVSRYGGEEFSVLLPMTTIDDAAVLAERIRSKVEALRFPGFSITTSVGVSTRTEATLEPQDLLDQADKCLYAAKRGGRNQVVRWDEVPEDMVVDESKISRVKEEQTDASSVPYHAVTALISALAYRDQSTATHGRRVADLCVATAEGLLSLKDCYTLEVAALLHDIGKIGVPDHILLKPGPLTQDEWDVMRRNDTIGKEIIRASFGLPSLTEIVEHYQRHYDGGPSQDGLAGNSIPLGARILAIADAYDAMISDQVFRKGRSKREAAMELRRCAGTQFDPELVERFIATISDKNRMRQLDSDQVSTDTALVIGLQIERLAEALDDHDYDSLDAMSTRLQMTAEKYGAQRISSKASELKRVLDSDRDHQSITQIASEMLDLCRFTQHSFVDAVSRERQSSDEKPRQASSLHDRGVTSNPL</sequence>
<feature type="transmembrane region" description="Helical" evidence="4">
    <location>
        <begin position="151"/>
        <end position="170"/>
    </location>
</feature>
<dbReference type="Pfam" id="PF00990">
    <property type="entry name" value="GGDEF"/>
    <property type="match status" value="1"/>
</dbReference>
<dbReference type="InterPro" id="IPR000700">
    <property type="entry name" value="PAS-assoc_C"/>
</dbReference>
<accession>A0A5C6B8T5</accession>
<dbReference type="SUPFAM" id="SSF55073">
    <property type="entry name" value="Nucleotide cyclase"/>
    <property type="match status" value="1"/>
</dbReference>
<comment type="caution">
    <text evidence="10">The sequence shown here is derived from an EMBL/GenBank/DDBJ whole genome shotgun (WGS) entry which is preliminary data.</text>
</comment>
<name>A0A5C6B8T5_9BACT</name>
<evidence type="ECO:0000313" key="11">
    <source>
        <dbReference type="Proteomes" id="UP000320176"/>
    </source>
</evidence>
<dbReference type="CDD" id="cd00130">
    <property type="entry name" value="PAS"/>
    <property type="match status" value="1"/>
</dbReference>
<dbReference type="Gene3D" id="3.30.450.20">
    <property type="entry name" value="PAS domain"/>
    <property type="match status" value="1"/>
</dbReference>
<gene>
    <name evidence="10" type="primary">pleD_1</name>
    <name evidence="10" type="ORF">Pla52n_07190</name>
</gene>
<dbReference type="InterPro" id="IPR035965">
    <property type="entry name" value="PAS-like_dom_sf"/>
</dbReference>
<dbReference type="InterPro" id="IPR043128">
    <property type="entry name" value="Rev_trsase/Diguanyl_cyclase"/>
</dbReference>
<dbReference type="AlphaFoldDB" id="A0A5C6B8T5"/>
<comment type="catalytic activity">
    <reaction evidence="2">
        <text>2 GTP = 3',3'-c-di-GMP + 2 diphosphate</text>
        <dbReference type="Rhea" id="RHEA:24898"/>
        <dbReference type="ChEBI" id="CHEBI:33019"/>
        <dbReference type="ChEBI" id="CHEBI:37565"/>
        <dbReference type="ChEBI" id="CHEBI:58805"/>
        <dbReference type="EC" id="2.7.7.65"/>
    </reaction>
</comment>
<dbReference type="FunFam" id="3.30.70.270:FF:000001">
    <property type="entry name" value="Diguanylate cyclase domain protein"/>
    <property type="match status" value="1"/>
</dbReference>
<feature type="domain" description="PAS" evidence="5">
    <location>
        <begin position="179"/>
        <end position="251"/>
    </location>
</feature>
<evidence type="ECO:0000259" key="7">
    <source>
        <dbReference type="PROSITE" id="PS50887"/>
    </source>
</evidence>
<dbReference type="InterPro" id="IPR037522">
    <property type="entry name" value="HD_GYP_dom"/>
</dbReference>